<proteinExistence type="predicted"/>
<dbReference type="InterPro" id="IPR055624">
    <property type="entry name" value="DUF7200"/>
</dbReference>
<sequence length="98" mass="11654">MSQITLEDIEIASFRVTGLGEFFVDKWMGITFSDSNEPGPSLEYVWRGHVSKLNENGYIELWKSWLRFCNENTFEPELDFVTFRKLMIKCFKLYELLK</sequence>
<dbReference type="KEGG" id="vg:65109201"/>
<dbReference type="Pfam" id="PF23830">
    <property type="entry name" value="DUF7200"/>
    <property type="match status" value="1"/>
</dbReference>
<evidence type="ECO:0000313" key="1">
    <source>
        <dbReference type="EMBL" id="SCN45747.1"/>
    </source>
</evidence>
<dbReference type="RefSeq" id="YP_010091669.1">
    <property type="nucleotide sequence ID" value="NC_055726.1"/>
</dbReference>
<keyword evidence="2" id="KW-1185">Reference proteome</keyword>
<dbReference type="EMBL" id="LT614807">
    <property type="protein sequence ID" value="SCN45747.1"/>
    <property type="molecule type" value="Genomic_DNA"/>
</dbReference>
<evidence type="ECO:0000313" key="2">
    <source>
        <dbReference type="Proteomes" id="UP000279601"/>
    </source>
</evidence>
<dbReference type="GeneID" id="65109201"/>
<organism evidence="1 2">
    <name type="scientific">Cronobacter phage Pet-CM3-4</name>
    <dbReference type="NCBI Taxonomy" id="1892569"/>
    <lineage>
        <taxon>Viruses</taxon>
        <taxon>Duplodnaviria</taxon>
        <taxon>Heunggongvirae</taxon>
        <taxon>Uroviricota</taxon>
        <taxon>Caudoviricetes</taxon>
        <taxon>Pantevenvirales</taxon>
        <taxon>Straboviridae</taxon>
        <taxon>Tevenvirinae</taxon>
        <taxon>Karamvirus</taxon>
        <taxon>Karamvirus petcm34</taxon>
    </lineage>
</organism>
<dbReference type="Proteomes" id="UP000279601">
    <property type="component" value="Segment"/>
</dbReference>
<accession>A0A1D3RKX3</accession>
<name>A0A1D3RKX3_9CAUD</name>
<protein>
    <submittedName>
        <fullName evidence="1">Uncharacterized protein</fullName>
    </submittedName>
</protein>
<reference evidence="2" key="1">
    <citation type="submission" date="2016-09" db="EMBL/GenBank/DDBJ databases">
        <authorList>
            <person name="Kajsik M."/>
        </authorList>
    </citation>
    <scope>NUCLEOTIDE SEQUENCE [LARGE SCALE GENOMIC DNA]</scope>
</reference>